<evidence type="ECO:0000256" key="8">
    <source>
        <dbReference type="ARBA" id="ARBA00048988"/>
    </source>
</evidence>
<dbReference type="InterPro" id="IPR014016">
    <property type="entry name" value="UvrD-like_ATP-bd"/>
</dbReference>
<name>E9SWG7_RHOHA</name>
<evidence type="ECO:0000256" key="5">
    <source>
        <dbReference type="ARBA" id="ARBA00023235"/>
    </source>
</evidence>
<evidence type="ECO:0000256" key="4">
    <source>
        <dbReference type="ARBA" id="ARBA00022840"/>
    </source>
</evidence>
<dbReference type="InterPro" id="IPR003593">
    <property type="entry name" value="AAA+_ATPase"/>
</dbReference>
<reference evidence="11" key="1">
    <citation type="submission" date="2011-01" db="EMBL/GenBank/DDBJ databases">
        <authorList>
            <person name="Muzny D."/>
            <person name="Qin X."/>
            <person name="Buhay C."/>
            <person name="Dugan-Rocha S."/>
            <person name="Ding Y."/>
            <person name="Chen G."/>
            <person name="Hawes A."/>
            <person name="Holder M."/>
            <person name="Jhangiani S."/>
            <person name="Johnson A."/>
            <person name="Khan Z."/>
            <person name="Li Z."/>
            <person name="Liu W."/>
            <person name="Liu X."/>
            <person name="Perez L."/>
            <person name="Shen H."/>
            <person name="Wang Q."/>
            <person name="Watt J."/>
            <person name="Xi L."/>
            <person name="Xin Y."/>
            <person name="Zhou J."/>
            <person name="Deng J."/>
            <person name="Jiang H."/>
            <person name="Liu Y."/>
            <person name="Qu J."/>
            <person name="Song X.-Z."/>
            <person name="Zhang L."/>
            <person name="Villasana D."/>
            <person name="Johnson A."/>
            <person name="Liu J."/>
            <person name="Liyanage D."/>
            <person name="Lorensuhewa L."/>
            <person name="Robinson T."/>
            <person name="Song A."/>
            <person name="Song B.-B."/>
            <person name="Dinh H."/>
            <person name="Thornton R."/>
            <person name="Coyle M."/>
            <person name="Francisco L."/>
            <person name="Jackson L."/>
            <person name="Javaid M."/>
            <person name="Korchina V."/>
            <person name="Kovar C."/>
            <person name="Mata R."/>
            <person name="Mathew T."/>
            <person name="Ngo R."/>
            <person name="Nguyen L."/>
            <person name="Nguyen N."/>
            <person name="Okwuonu G."/>
            <person name="Ongeri F."/>
            <person name="Pham C."/>
            <person name="Simmons D."/>
            <person name="Wilczek-Boney K."/>
            <person name="Hale W."/>
            <person name="Jakkamsetti A."/>
            <person name="Pham P."/>
            <person name="Ruth R."/>
            <person name="San Lucas F."/>
            <person name="Warren J."/>
            <person name="Zhang J."/>
            <person name="Zhao Z."/>
            <person name="Zhou C."/>
            <person name="Zhu D."/>
            <person name="Lee S."/>
            <person name="Bess C."/>
            <person name="Blankenburg K."/>
            <person name="Forbes L."/>
            <person name="Fu Q."/>
            <person name="Gubbala S."/>
            <person name="Hirani K."/>
            <person name="Jayaseelan J.C."/>
            <person name="Lara F."/>
            <person name="Munidasa M."/>
            <person name="Palculict T."/>
            <person name="Patil S."/>
            <person name="Pu L.-L."/>
            <person name="Saada N."/>
            <person name="Tang L."/>
            <person name="Weissenberger G."/>
            <person name="Zhu Y."/>
            <person name="Hemphill L."/>
            <person name="Shang Y."/>
            <person name="Youmans B."/>
            <person name="Ayvaz T."/>
            <person name="Ross M."/>
            <person name="Santibanez J."/>
            <person name="Aqrawi P."/>
            <person name="Gross S."/>
            <person name="Joshi V."/>
            <person name="Fowler G."/>
            <person name="Nazareth L."/>
            <person name="Reid J."/>
            <person name="Worley K."/>
            <person name="Petrosino J."/>
            <person name="Highlander S."/>
            <person name="Gibbs R."/>
        </authorList>
    </citation>
    <scope>NUCLEOTIDE SEQUENCE [LARGE SCALE GENOMIC DNA]</scope>
    <source>
        <strain evidence="11">ATCC 33707</strain>
    </source>
</reference>
<dbReference type="RefSeq" id="WP_005517036.1">
    <property type="nucleotide sequence ID" value="NZ_CM001149.1"/>
</dbReference>
<sequence>MKLDDTRRDILAAAGHLLVEGGPGCGKTTIALLKARAFADSLEPEQRVLFLSFSRAAVRQISDRMFGIFSSEDRDRLEIRTFHAFFLDMVRSHGRMLTGEVASFITPDREALLKADFEGNWEEETKRLALQEGRFVFDQLAAAAASLLEASNAVRLLYSDAYPVVIVDEFQDTNIDQWRAVKALSEFSVVVCLADPDQRIFDHIKGVDEERVEHAVEYLKPRRFDLSRDNHRSPGNGLLDYANAVLRNDLTAAVPENVRTFTYRYPTPCDLLVHRLLLALQSHLEEQLGRPPSIAVLGRVNAFVGRLSESIATEKVIDSQVIPPVDHELNWDADLAAAAGFVVASIMEWPGLDRNDAIANTLRAIADFYRVKLSNGVAGAVGKIKTMERAIVAFGVDETVRAKSAKLIIAAFDAGIDLTGDPVDDWQSARSILKGSAELDELFAKVRLLRLLKATDALAWSLLDAWDGQSAYVDAAATVQRVLANEALEASHRDPAPVTLMSMHKSKGKEFDGVIIAEDSHQSRLLNVEWDDKRLQENRRLLRVAITRARHMVVFVRPPDAVPLIR</sequence>
<protein>
    <recommendedName>
        <fullName evidence="7">DNA 3'-5' helicase</fullName>
        <ecNumber evidence="7">5.6.2.4</ecNumber>
    </recommendedName>
</protein>
<dbReference type="EMBL" id="ADNW02000003">
    <property type="protein sequence ID" value="EGD25913.1"/>
    <property type="molecule type" value="Genomic_DNA"/>
</dbReference>
<dbReference type="SMART" id="SM00382">
    <property type="entry name" value="AAA"/>
    <property type="match status" value="1"/>
</dbReference>
<dbReference type="PANTHER" id="PTHR11070">
    <property type="entry name" value="UVRD / RECB / PCRA DNA HELICASE FAMILY MEMBER"/>
    <property type="match status" value="1"/>
</dbReference>
<dbReference type="HOGENOM" id="CLU_474772_0_0_11"/>
<dbReference type="EC" id="5.6.2.4" evidence="7"/>
<evidence type="ECO:0000256" key="7">
    <source>
        <dbReference type="ARBA" id="ARBA00034808"/>
    </source>
</evidence>
<dbReference type="Gene3D" id="3.40.50.300">
    <property type="entry name" value="P-loop containing nucleotide triphosphate hydrolases"/>
    <property type="match status" value="2"/>
</dbReference>
<comment type="catalytic activity">
    <reaction evidence="8">
        <text>ATP + H2O = ADP + phosphate + H(+)</text>
        <dbReference type="Rhea" id="RHEA:13065"/>
        <dbReference type="ChEBI" id="CHEBI:15377"/>
        <dbReference type="ChEBI" id="CHEBI:15378"/>
        <dbReference type="ChEBI" id="CHEBI:30616"/>
        <dbReference type="ChEBI" id="CHEBI:43474"/>
        <dbReference type="ChEBI" id="CHEBI:456216"/>
        <dbReference type="EC" id="5.6.2.4"/>
    </reaction>
</comment>
<evidence type="ECO:0000259" key="10">
    <source>
        <dbReference type="PROSITE" id="PS51198"/>
    </source>
</evidence>
<proteinExistence type="predicted"/>
<dbReference type="GO" id="GO:0003677">
    <property type="term" value="F:DNA binding"/>
    <property type="evidence" value="ECO:0007669"/>
    <property type="project" value="InterPro"/>
</dbReference>
<comment type="catalytic activity">
    <reaction evidence="6">
        <text>Couples ATP hydrolysis with the unwinding of duplex DNA by translocating in the 3'-5' direction.</text>
        <dbReference type="EC" id="5.6.2.4"/>
    </reaction>
</comment>
<keyword evidence="2 9" id="KW-0378">Hydrolase</keyword>
<keyword evidence="1 9" id="KW-0547">Nucleotide-binding</keyword>
<evidence type="ECO:0000256" key="9">
    <source>
        <dbReference type="PROSITE-ProRule" id="PRU00560"/>
    </source>
</evidence>
<accession>E9SWG7</accession>
<evidence type="ECO:0000313" key="12">
    <source>
        <dbReference type="Proteomes" id="UP000004245"/>
    </source>
</evidence>
<dbReference type="PROSITE" id="PS51198">
    <property type="entry name" value="UVRD_HELICASE_ATP_BIND"/>
    <property type="match status" value="1"/>
</dbReference>
<dbReference type="OrthoDB" id="9810135at2"/>
<comment type="caution">
    <text evidence="11">The sequence shown here is derived from an EMBL/GenBank/DDBJ whole genome shotgun (WGS) entry which is preliminary data.</text>
</comment>
<evidence type="ECO:0000256" key="6">
    <source>
        <dbReference type="ARBA" id="ARBA00034617"/>
    </source>
</evidence>
<dbReference type="Pfam" id="PF13361">
    <property type="entry name" value="UvrD_C"/>
    <property type="match status" value="1"/>
</dbReference>
<evidence type="ECO:0000256" key="3">
    <source>
        <dbReference type="ARBA" id="ARBA00022806"/>
    </source>
</evidence>
<keyword evidence="3 9" id="KW-0347">Helicase</keyword>
<dbReference type="InterPro" id="IPR027417">
    <property type="entry name" value="P-loop_NTPase"/>
</dbReference>
<dbReference type="GO" id="GO:0043138">
    <property type="term" value="F:3'-5' DNA helicase activity"/>
    <property type="evidence" value="ECO:0007669"/>
    <property type="project" value="UniProtKB-EC"/>
</dbReference>
<dbReference type="GO" id="GO:0005524">
    <property type="term" value="F:ATP binding"/>
    <property type="evidence" value="ECO:0007669"/>
    <property type="project" value="UniProtKB-UniRule"/>
</dbReference>
<keyword evidence="12" id="KW-1185">Reference proteome</keyword>
<evidence type="ECO:0000313" key="11">
    <source>
        <dbReference type="EMBL" id="EGD25913.1"/>
    </source>
</evidence>
<keyword evidence="5" id="KW-0413">Isomerase</keyword>
<gene>
    <name evidence="11" type="ORF">HMPREF0724_10467</name>
</gene>
<dbReference type="InterPro" id="IPR014017">
    <property type="entry name" value="DNA_helicase_UvrD-like_C"/>
</dbReference>
<organism evidence="11 12">
    <name type="scientific">Prescottella equi ATCC 33707</name>
    <dbReference type="NCBI Taxonomy" id="525370"/>
    <lineage>
        <taxon>Bacteria</taxon>
        <taxon>Bacillati</taxon>
        <taxon>Actinomycetota</taxon>
        <taxon>Actinomycetes</taxon>
        <taxon>Mycobacteriales</taxon>
        <taxon>Nocardiaceae</taxon>
        <taxon>Prescottella</taxon>
    </lineage>
</organism>
<dbReference type="Proteomes" id="UP000004245">
    <property type="component" value="Unassembled WGS sequence"/>
</dbReference>
<evidence type="ECO:0000256" key="1">
    <source>
        <dbReference type="ARBA" id="ARBA00022741"/>
    </source>
</evidence>
<dbReference type="InterPro" id="IPR000212">
    <property type="entry name" value="DNA_helicase_UvrD/REP"/>
</dbReference>
<feature type="binding site" evidence="9">
    <location>
        <begin position="21"/>
        <end position="28"/>
    </location>
    <ligand>
        <name>ATP</name>
        <dbReference type="ChEBI" id="CHEBI:30616"/>
    </ligand>
</feature>
<evidence type="ECO:0000256" key="2">
    <source>
        <dbReference type="ARBA" id="ARBA00022801"/>
    </source>
</evidence>
<dbReference type="SUPFAM" id="SSF52540">
    <property type="entry name" value="P-loop containing nucleoside triphosphate hydrolases"/>
    <property type="match status" value="1"/>
</dbReference>
<dbReference type="Pfam" id="PF13245">
    <property type="entry name" value="AAA_19"/>
    <property type="match status" value="1"/>
</dbReference>
<dbReference type="AlphaFoldDB" id="E9SWG7"/>
<keyword evidence="4 9" id="KW-0067">ATP-binding</keyword>
<feature type="domain" description="UvrD-like helicase ATP-binding" evidence="10">
    <location>
        <begin position="1"/>
        <end position="234"/>
    </location>
</feature>
<dbReference type="GO" id="GO:0016887">
    <property type="term" value="F:ATP hydrolysis activity"/>
    <property type="evidence" value="ECO:0007669"/>
    <property type="project" value="RHEA"/>
</dbReference>